<reference evidence="4 5" key="2">
    <citation type="submission" date="2023-10" db="EMBL/GenBank/DDBJ databases">
        <authorList>
            <person name="Han X.F."/>
        </authorList>
    </citation>
    <scope>NUCLEOTIDE SEQUENCE [LARGE SCALE GENOMIC DNA]</scope>
    <source>
        <strain evidence="4 5">KCTC 39840</strain>
    </source>
</reference>
<evidence type="ECO:0000259" key="3">
    <source>
        <dbReference type="PROSITE" id="PS50043"/>
    </source>
</evidence>
<dbReference type="InterPro" id="IPR000792">
    <property type="entry name" value="Tscrpt_reg_LuxR_C"/>
</dbReference>
<comment type="caution">
    <text evidence="4">The sequence shown here is derived from an EMBL/GenBank/DDBJ whole genome shotgun (WGS) entry which is preliminary data.</text>
</comment>
<evidence type="ECO:0000256" key="2">
    <source>
        <dbReference type="ARBA" id="ARBA00022840"/>
    </source>
</evidence>
<keyword evidence="1" id="KW-0547">Nucleotide-binding</keyword>
<dbReference type="RefSeq" id="WP_318595650.1">
    <property type="nucleotide sequence ID" value="NZ_JAWSTH010000005.1"/>
</dbReference>
<evidence type="ECO:0000313" key="5">
    <source>
        <dbReference type="Proteomes" id="UP001284601"/>
    </source>
</evidence>
<sequence length="950" mass="101635">MSGLFERERELAELDAMVADASAGAGRLAVVEAAAGLGKTRLLLAARDRGRAAGMQVLAARATELERDFPFALARQLFEPPLAALAAPVREALFEGAAGSARSAVETTDPDAPPAEPADAFAVLHGLYWLTAAFAEQRPLLLAVDDAHWSDAASLDFLGFLLPRLEELPLLLVVACRRDEPGAERGLARIATDSLARRLMPRPLSPRATTALLAAELEQQPEEAFAAACHEVSGGNPFLLGELARTIAAERIDPAVAPASRVRELAPERVTRTVLVRLERLSREAQAVARAVVVLGDGADGPLAAELAGLDEVSAARAADELRAAVILDRDATLRFVHPLVRTALDVELPAGERAAAHVRAVELLRARGASAQQLAAHLAATEARGARATAETLLEAGRTALSSGAPRSANAYLMRALNEPAPEDLRAVILSSLMLASIRAPDRTLFETLLPEVLAEMERDPSLRSRWAIKVSVWMTLNGRVEGAAPLLERAIEVADAHGDVEHAFRLEAQLSLVKPRTLPATRAQLARYVAGIASDSPCGRLLAAYQSEWHAFDGTAADATEAARRALAHNGRIFVEQPEFFSPGRPVLALLLADEVRLADRAVRRALAMARQRGATPELVASWWMSSGVAWARGDLPAADADVRQALEVARLGKLRYAELPLRATLTTLLVARGELAAAETEIDASGLSDGMPNPFVLVLWLFARGQLRFAQGRFEEAAADFATLEQFAVGWGVIGVPAPPVYLCVAHVAAALDDRERARTLADAALTRARRWGAAPLVSSALRARAATLDDGARIAALEEAVTVLERSTARLVRAEALTDLGAALRRARRRADARPPLRDALELARRCGAAGLARRAHDELAATGEKVRRYTPIGVESLTPSERRVAELAAGGMTNRQIAQTRFLTVKTIETHLSSVYDKLGIRSRRQLPAALGEPAQQTAAFADID</sequence>
<dbReference type="SUPFAM" id="SSF48452">
    <property type="entry name" value="TPR-like"/>
    <property type="match status" value="1"/>
</dbReference>
<evidence type="ECO:0000313" key="4">
    <source>
        <dbReference type="EMBL" id="MDW5593389.1"/>
    </source>
</evidence>
<dbReference type="Pfam" id="PF13191">
    <property type="entry name" value="AAA_16"/>
    <property type="match status" value="1"/>
</dbReference>
<name>A0ABU4HMW9_9ACTN</name>
<dbReference type="SMART" id="SM00421">
    <property type="entry name" value="HTH_LUXR"/>
    <property type="match status" value="1"/>
</dbReference>
<reference evidence="5" key="1">
    <citation type="submission" date="2023-07" db="EMBL/GenBank/DDBJ databases">
        <title>Conexibacter stalactiti sp. nov., isolated from stalactites in a lava cave and emended description of the genus Conexibacter.</title>
        <authorList>
            <person name="Lee S.D."/>
        </authorList>
    </citation>
    <scope>NUCLEOTIDE SEQUENCE [LARGE SCALE GENOMIC DNA]</scope>
    <source>
        <strain evidence="5">KCTC 39840</strain>
    </source>
</reference>
<dbReference type="InterPro" id="IPR016032">
    <property type="entry name" value="Sig_transdc_resp-reg_C-effctor"/>
</dbReference>
<dbReference type="SUPFAM" id="SSF46894">
    <property type="entry name" value="C-terminal effector domain of the bipartite response regulators"/>
    <property type="match status" value="1"/>
</dbReference>
<keyword evidence="2" id="KW-0067">ATP-binding</keyword>
<dbReference type="PRINTS" id="PR00038">
    <property type="entry name" value="HTHLUXR"/>
</dbReference>
<evidence type="ECO:0000256" key="1">
    <source>
        <dbReference type="ARBA" id="ARBA00022741"/>
    </source>
</evidence>
<dbReference type="InterPro" id="IPR011990">
    <property type="entry name" value="TPR-like_helical_dom_sf"/>
</dbReference>
<dbReference type="PROSITE" id="PS50043">
    <property type="entry name" value="HTH_LUXR_2"/>
    <property type="match status" value="1"/>
</dbReference>
<protein>
    <submittedName>
        <fullName evidence="4">AAA family ATPase</fullName>
    </submittedName>
</protein>
<gene>
    <name evidence="4" type="ORF">R7226_03510</name>
</gene>
<dbReference type="CDD" id="cd06170">
    <property type="entry name" value="LuxR_C_like"/>
    <property type="match status" value="1"/>
</dbReference>
<dbReference type="EMBL" id="JAWSTH010000005">
    <property type="protein sequence ID" value="MDW5593389.1"/>
    <property type="molecule type" value="Genomic_DNA"/>
</dbReference>
<dbReference type="InterPro" id="IPR041664">
    <property type="entry name" value="AAA_16"/>
</dbReference>
<dbReference type="InterPro" id="IPR036388">
    <property type="entry name" value="WH-like_DNA-bd_sf"/>
</dbReference>
<dbReference type="PANTHER" id="PTHR16305:SF35">
    <property type="entry name" value="TRANSCRIPTIONAL ACTIVATOR DOMAIN"/>
    <property type="match status" value="1"/>
</dbReference>
<keyword evidence="5" id="KW-1185">Reference proteome</keyword>
<organism evidence="4 5">
    <name type="scientific">Conexibacter stalactiti</name>
    <dbReference type="NCBI Taxonomy" id="1940611"/>
    <lineage>
        <taxon>Bacteria</taxon>
        <taxon>Bacillati</taxon>
        <taxon>Actinomycetota</taxon>
        <taxon>Thermoleophilia</taxon>
        <taxon>Solirubrobacterales</taxon>
        <taxon>Conexibacteraceae</taxon>
        <taxon>Conexibacter</taxon>
    </lineage>
</organism>
<dbReference type="PANTHER" id="PTHR16305">
    <property type="entry name" value="TESTICULAR SOLUBLE ADENYLYL CYCLASE"/>
    <property type="match status" value="1"/>
</dbReference>
<feature type="domain" description="HTH luxR-type" evidence="3">
    <location>
        <begin position="875"/>
        <end position="940"/>
    </location>
</feature>
<dbReference type="Proteomes" id="UP001284601">
    <property type="component" value="Unassembled WGS sequence"/>
</dbReference>
<proteinExistence type="predicted"/>
<dbReference type="Pfam" id="PF00196">
    <property type="entry name" value="GerE"/>
    <property type="match status" value="1"/>
</dbReference>
<dbReference type="Gene3D" id="1.10.10.10">
    <property type="entry name" value="Winged helix-like DNA-binding domain superfamily/Winged helix DNA-binding domain"/>
    <property type="match status" value="1"/>
</dbReference>
<accession>A0ABU4HMW9</accession>